<name>A0A1H8WR90_9EURY</name>
<protein>
    <submittedName>
        <fullName evidence="1">Uncharacterized protein</fullName>
    </submittedName>
</protein>
<dbReference type="EMBL" id="FOCX01000071">
    <property type="protein sequence ID" value="SEP30161.1"/>
    <property type="molecule type" value="Genomic_DNA"/>
</dbReference>
<dbReference type="Proteomes" id="UP000198775">
    <property type="component" value="Unassembled WGS sequence"/>
</dbReference>
<organism evidence="1 2">
    <name type="scientific">Halorientalis persicus</name>
    <dbReference type="NCBI Taxonomy" id="1367881"/>
    <lineage>
        <taxon>Archaea</taxon>
        <taxon>Methanobacteriati</taxon>
        <taxon>Methanobacteriota</taxon>
        <taxon>Stenosarchaea group</taxon>
        <taxon>Halobacteria</taxon>
        <taxon>Halobacteriales</taxon>
        <taxon>Haloarculaceae</taxon>
        <taxon>Halorientalis</taxon>
    </lineage>
</organism>
<proteinExistence type="predicted"/>
<evidence type="ECO:0000313" key="2">
    <source>
        <dbReference type="Proteomes" id="UP000198775"/>
    </source>
</evidence>
<reference evidence="2" key="1">
    <citation type="submission" date="2016-10" db="EMBL/GenBank/DDBJ databases">
        <authorList>
            <person name="Varghese N."/>
            <person name="Submissions S."/>
        </authorList>
    </citation>
    <scope>NUCLEOTIDE SEQUENCE [LARGE SCALE GENOMIC DNA]</scope>
    <source>
        <strain evidence="2">IBRC-M 10043</strain>
    </source>
</reference>
<keyword evidence="2" id="KW-1185">Reference proteome</keyword>
<gene>
    <name evidence="1" type="ORF">SAMN05216388_10716</name>
</gene>
<sequence length="103" mass="11499">MTSAFRVEIGPATGSRAGYAATCRSRTEFFCHISVWSPLAKQITNVNPNVNEPMAPTDEQIRVSGRVKRILDRRRHEGKSYNDVLKRVLGDDADGDFNDGFGR</sequence>
<dbReference type="AlphaFoldDB" id="A0A1H8WR90"/>
<evidence type="ECO:0000313" key="1">
    <source>
        <dbReference type="EMBL" id="SEP30161.1"/>
    </source>
</evidence>
<accession>A0A1H8WR90</accession>